<sequence length="376" mass="43532">MAVSHPKLSVIITVYREAKTLPRLLSQLSRQKTSFPYEIIVMIDEPADKIISTLIEEYRGRNVRFDVSHGRRGKVSALNTAIGLARGDVLVFLDNDVEIRDEFFLEKINRWMEKFDIAEIKKRIHIDSFLSRLVYYDYVSFGVASYIFEKHVKRCAGLNGAAMALTRKAIKDLRGFKNCILEDMDIGFRSYFTGYPFKYIFDTEVIVYSPHSIREWLNQRMRWSVGAWLWIREHLFHFAYAGNRHNVVESLAALFAMFPGSIFFASMFFASDTPLVKTLPFVLSLFGGLIAPVIPIMTVFEMFTSLLPPFIFVFLVLLVLYSLLVLPISVKLGFQVHLVNFLLYLFVYSPLWFSVLIAAFIRVFIFQKKDISGWKI</sequence>
<gene>
    <name evidence="5" type="ORF">ENN26_06515</name>
</gene>
<dbReference type="PANTHER" id="PTHR43630:SF1">
    <property type="entry name" value="POLY-BETA-1,6-N-ACETYL-D-GLUCOSAMINE SYNTHASE"/>
    <property type="match status" value="1"/>
</dbReference>
<comment type="caution">
    <text evidence="5">The sequence shown here is derived from an EMBL/GenBank/DDBJ whole genome shotgun (WGS) entry which is preliminary data.</text>
</comment>
<dbReference type="Pfam" id="PF00535">
    <property type="entry name" value="Glycos_transf_2"/>
    <property type="match status" value="1"/>
</dbReference>
<feature type="transmembrane region" description="Helical" evidence="3">
    <location>
        <begin position="310"/>
        <end position="329"/>
    </location>
</feature>
<feature type="domain" description="Glycosyltransferase 2-like" evidence="4">
    <location>
        <begin position="9"/>
        <end position="114"/>
    </location>
</feature>
<keyword evidence="3" id="KW-0812">Transmembrane</keyword>
<organism evidence="5">
    <name type="scientific">Thermofilum adornatum</name>
    <dbReference type="NCBI Taxonomy" id="1365176"/>
    <lineage>
        <taxon>Archaea</taxon>
        <taxon>Thermoproteota</taxon>
        <taxon>Thermoprotei</taxon>
        <taxon>Thermofilales</taxon>
        <taxon>Thermofilaceae</taxon>
        <taxon>Thermofilum</taxon>
    </lineage>
</organism>
<accession>A0A7C1GBY5</accession>
<dbReference type="Gene3D" id="3.90.550.10">
    <property type="entry name" value="Spore Coat Polysaccharide Biosynthesis Protein SpsA, Chain A"/>
    <property type="match status" value="1"/>
</dbReference>
<evidence type="ECO:0000259" key="4">
    <source>
        <dbReference type="Pfam" id="PF00535"/>
    </source>
</evidence>
<dbReference type="SUPFAM" id="SSF53448">
    <property type="entry name" value="Nucleotide-diphospho-sugar transferases"/>
    <property type="match status" value="1"/>
</dbReference>
<dbReference type="EMBL" id="DSAY01000116">
    <property type="protein sequence ID" value="HDP15406.1"/>
    <property type="molecule type" value="Genomic_DNA"/>
</dbReference>
<dbReference type="AlphaFoldDB" id="A0A7C1GBY5"/>
<keyword evidence="1" id="KW-0328">Glycosyltransferase</keyword>
<keyword evidence="3" id="KW-0472">Membrane</keyword>
<evidence type="ECO:0000256" key="3">
    <source>
        <dbReference type="SAM" id="Phobius"/>
    </source>
</evidence>
<dbReference type="PANTHER" id="PTHR43630">
    <property type="entry name" value="POLY-BETA-1,6-N-ACETYL-D-GLUCOSAMINE SYNTHASE"/>
    <property type="match status" value="1"/>
</dbReference>
<dbReference type="InterPro" id="IPR029044">
    <property type="entry name" value="Nucleotide-diphossugar_trans"/>
</dbReference>
<feature type="transmembrane region" description="Helical" evidence="3">
    <location>
        <begin position="341"/>
        <end position="365"/>
    </location>
</feature>
<protein>
    <submittedName>
        <fullName evidence="5">Glycosyltransferase family 2 protein</fullName>
    </submittedName>
</protein>
<feature type="transmembrane region" description="Helical" evidence="3">
    <location>
        <begin position="281"/>
        <end position="303"/>
    </location>
</feature>
<reference evidence="5" key="1">
    <citation type="journal article" date="2020" name="mSystems">
        <title>Genome- and Community-Level Interaction Insights into Carbon Utilization and Element Cycling Functions of Hydrothermarchaeota in Hydrothermal Sediment.</title>
        <authorList>
            <person name="Zhou Z."/>
            <person name="Liu Y."/>
            <person name="Xu W."/>
            <person name="Pan J."/>
            <person name="Luo Z.H."/>
            <person name="Li M."/>
        </authorList>
    </citation>
    <scope>NUCLEOTIDE SEQUENCE [LARGE SCALE GENOMIC DNA]</scope>
    <source>
        <strain evidence="5">SpSt-116</strain>
    </source>
</reference>
<proteinExistence type="predicted"/>
<name>A0A7C1GBY5_9CREN</name>
<feature type="transmembrane region" description="Helical" evidence="3">
    <location>
        <begin position="251"/>
        <end position="269"/>
    </location>
</feature>
<dbReference type="InterPro" id="IPR001173">
    <property type="entry name" value="Glyco_trans_2-like"/>
</dbReference>
<evidence type="ECO:0000256" key="1">
    <source>
        <dbReference type="ARBA" id="ARBA00022676"/>
    </source>
</evidence>
<keyword evidence="2 5" id="KW-0808">Transferase</keyword>
<evidence type="ECO:0000313" key="5">
    <source>
        <dbReference type="EMBL" id="HDP15406.1"/>
    </source>
</evidence>
<dbReference type="GO" id="GO:0016757">
    <property type="term" value="F:glycosyltransferase activity"/>
    <property type="evidence" value="ECO:0007669"/>
    <property type="project" value="UniProtKB-KW"/>
</dbReference>
<keyword evidence="3" id="KW-1133">Transmembrane helix</keyword>
<evidence type="ECO:0000256" key="2">
    <source>
        <dbReference type="ARBA" id="ARBA00022679"/>
    </source>
</evidence>